<evidence type="ECO:0000313" key="6">
    <source>
        <dbReference type="Proteomes" id="UP001168380"/>
    </source>
</evidence>
<sequence length="235" mass="25637">MPSNDSINTTGTADIPRAIDITGLEYGHPKGQHWQLPRWQVPAGQTVFLAAPSGAGKSTLLSVLAGLLPVSAGQLSVLGEPLHHRRAAQTAPWRARQLGIIFQNLNLLDYLSSLDNILLAAHFAGRRKSDTTAAARELLARLNLPEALVHRRASELSLGQRQRVAIARALINNPPLILADEPTSALDEDNSRDFMALLFALVRERGCTLLFASHDQRLSDAFDQRLNLNDVSLPL</sequence>
<dbReference type="InterPro" id="IPR015854">
    <property type="entry name" value="ABC_transpr_LolD-like"/>
</dbReference>
<evidence type="ECO:0000256" key="2">
    <source>
        <dbReference type="ARBA" id="ARBA00022741"/>
    </source>
</evidence>
<organism evidence="5 6">
    <name type="scientific">Gilvimarinus algae</name>
    <dbReference type="NCBI Taxonomy" id="3058037"/>
    <lineage>
        <taxon>Bacteria</taxon>
        <taxon>Pseudomonadati</taxon>
        <taxon>Pseudomonadota</taxon>
        <taxon>Gammaproteobacteria</taxon>
        <taxon>Cellvibrionales</taxon>
        <taxon>Cellvibrionaceae</taxon>
        <taxon>Gilvimarinus</taxon>
    </lineage>
</organism>
<dbReference type="CDD" id="cd03255">
    <property type="entry name" value="ABC_MJ0796_LolCDE_FtsE"/>
    <property type="match status" value="1"/>
</dbReference>
<dbReference type="PROSITE" id="PS50893">
    <property type="entry name" value="ABC_TRANSPORTER_2"/>
    <property type="match status" value="1"/>
</dbReference>
<dbReference type="InterPro" id="IPR017911">
    <property type="entry name" value="MacB-like_ATP-bd"/>
</dbReference>
<gene>
    <name evidence="5" type="ORF">QWI16_13660</name>
</gene>
<keyword evidence="1" id="KW-0813">Transport</keyword>
<dbReference type="InterPro" id="IPR003439">
    <property type="entry name" value="ABC_transporter-like_ATP-bd"/>
</dbReference>
<keyword evidence="2" id="KW-0547">Nucleotide-binding</keyword>
<dbReference type="Gene3D" id="3.40.50.300">
    <property type="entry name" value="P-loop containing nucleotide triphosphate hydrolases"/>
    <property type="match status" value="1"/>
</dbReference>
<dbReference type="PROSITE" id="PS00211">
    <property type="entry name" value="ABC_TRANSPORTER_1"/>
    <property type="match status" value="1"/>
</dbReference>
<accession>A0ABT8TGK5</accession>
<dbReference type="InterPro" id="IPR003593">
    <property type="entry name" value="AAA+_ATPase"/>
</dbReference>
<feature type="domain" description="ABC transporter" evidence="4">
    <location>
        <begin position="16"/>
        <end position="234"/>
    </location>
</feature>
<dbReference type="Proteomes" id="UP001168380">
    <property type="component" value="Unassembled WGS sequence"/>
</dbReference>
<comment type="caution">
    <text evidence="5">The sequence shown here is derived from an EMBL/GenBank/DDBJ whole genome shotgun (WGS) entry which is preliminary data.</text>
</comment>
<proteinExistence type="predicted"/>
<dbReference type="InterPro" id="IPR027417">
    <property type="entry name" value="P-loop_NTPase"/>
</dbReference>
<dbReference type="SUPFAM" id="SSF52540">
    <property type="entry name" value="P-loop containing nucleoside triphosphate hydrolases"/>
    <property type="match status" value="1"/>
</dbReference>
<dbReference type="PANTHER" id="PTHR24220:SF611">
    <property type="entry name" value="ATP-BINDING COMPONENT OF ABC TRANSPORTER-RELATED"/>
    <property type="match status" value="1"/>
</dbReference>
<keyword evidence="3 5" id="KW-0067">ATP-binding</keyword>
<dbReference type="GO" id="GO:0005524">
    <property type="term" value="F:ATP binding"/>
    <property type="evidence" value="ECO:0007669"/>
    <property type="project" value="UniProtKB-KW"/>
</dbReference>
<name>A0ABT8TGK5_9GAMM</name>
<evidence type="ECO:0000256" key="3">
    <source>
        <dbReference type="ARBA" id="ARBA00022840"/>
    </source>
</evidence>
<dbReference type="SMART" id="SM00382">
    <property type="entry name" value="AAA"/>
    <property type="match status" value="1"/>
</dbReference>
<dbReference type="RefSeq" id="WP_302713991.1">
    <property type="nucleotide sequence ID" value="NZ_JAULRT010000060.1"/>
</dbReference>
<protein>
    <submittedName>
        <fullName evidence="5">ABC transporter ATP-binding protein</fullName>
    </submittedName>
</protein>
<dbReference type="PANTHER" id="PTHR24220">
    <property type="entry name" value="IMPORT ATP-BINDING PROTEIN"/>
    <property type="match status" value="1"/>
</dbReference>
<evidence type="ECO:0000313" key="5">
    <source>
        <dbReference type="EMBL" id="MDO3383222.1"/>
    </source>
</evidence>
<evidence type="ECO:0000256" key="1">
    <source>
        <dbReference type="ARBA" id="ARBA00022448"/>
    </source>
</evidence>
<dbReference type="EMBL" id="JAULRT010000060">
    <property type="protein sequence ID" value="MDO3383222.1"/>
    <property type="molecule type" value="Genomic_DNA"/>
</dbReference>
<dbReference type="Pfam" id="PF00005">
    <property type="entry name" value="ABC_tran"/>
    <property type="match status" value="1"/>
</dbReference>
<keyword evidence="6" id="KW-1185">Reference proteome</keyword>
<reference evidence="5" key="1">
    <citation type="submission" date="2023-07" db="EMBL/GenBank/DDBJ databases">
        <title>Gilvimarinus algae sp. nov., isolated from the surface of Kelp.</title>
        <authorList>
            <person name="Sun Y.Y."/>
            <person name="Gong Y."/>
            <person name="Du Z.J."/>
        </authorList>
    </citation>
    <scope>NUCLEOTIDE SEQUENCE</scope>
    <source>
        <strain evidence="5">SDUM040014</strain>
    </source>
</reference>
<evidence type="ECO:0000259" key="4">
    <source>
        <dbReference type="PROSITE" id="PS50893"/>
    </source>
</evidence>
<dbReference type="InterPro" id="IPR017871">
    <property type="entry name" value="ABC_transporter-like_CS"/>
</dbReference>